<reference evidence="8" key="1">
    <citation type="submission" date="2020-10" db="EMBL/GenBank/DDBJ databases">
        <authorList>
            <person name="Gilroy R."/>
        </authorList>
    </citation>
    <scope>NUCLEOTIDE SEQUENCE</scope>
    <source>
        <strain evidence="8">ChiSjej5B23-6657</strain>
    </source>
</reference>
<evidence type="ECO:0000256" key="1">
    <source>
        <dbReference type="ARBA" id="ARBA00022723"/>
    </source>
</evidence>
<dbReference type="InterPro" id="IPR019591">
    <property type="entry name" value="Mrp/NBP35_ATP-bd"/>
</dbReference>
<dbReference type="CDD" id="cd02037">
    <property type="entry name" value="Mrp_NBP35"/>
    <property type="match status" value="1"/>
</dbReference>
<accession>A0A9D1J9S3</accession>
<evidence type="ECO:0000256" key="3">
    <source>
        <dbReference type="ARBA" id="ARBA00022840"/>
    </source>
</evidence>
<gene>
    <name evidence="8" type="ORF">IAA55_00405</name>
</gene>
<comment type="similarity">
    <text evidence="6">Belongs to the Mrp/NBP35 ATP-binding proteins family.</text>
</comment>
<dbReference type="InterPro" id="IPR033756">
    <property type="entry name" value="YlxH/NBP35"/>
</dbReference>
<dbReference type="PANTHER" id="PTHR42961">
    <property type="entry name" value="IRON-SULFUR PROTEIN NUBPL"/>
    <property type="match status" value="1"/>
</dbReference>
<dbReference type="GO" id="GO:0016226">
    <property type="term" value="P:iron-sulfur cluster assembly"/>
    <property type="evidence" value="ECO:0007669"/>
    <property type="project" value="InterPro"/>
</dbReference>
<keyword evidence="2 6" id="KW-0547">Nucleotide-binding</keyword>
<dbReference type="GO" id="GO:0051539">
    <property type="term" value="F:4 iron, 4 sulfur cluster binding"/>
    <property type="evidence" value="ECO:0007669"/>
    <property type="project" value="TreeGrafter"/>
</dbReference>
<dbReference type="GO" id="GO:0140663">
    <property type="term" value="F:ATP-dependent FeS chaperone activity"/>
    <property type="evidence" value="ECO:0007669"/>
    <property type="project" value="InterPro"/>
</dbReference>
<dbReference type="FunFam" id="3.40.50.300:FF:001119">
    <property type="entry name" value="Iron-sulfur cluster carrier protein"/>
    <property type="match status" value="1"/>
</dbReference>
<dbReference type="Proteomes" id="UP000823912">
    <property type="component" value="Unassembled WGS sequence"/>
</dbReference>
<keyword evidence="4 6" id="KW-0408">Iron</keyword>
<keyword evidence="1 6" id="KW-0479">Metal-binding</keyword>
<sequence>MAEEKQGCSGASECSRESCEGCPSASGQQKTDFREAANPNSHIRHVIGVVSGKGGVGKSFVTSSLAGIMRRAGYSVGILDADITGPSIPKMFGVHGPAVGNDEGSFPIEAADGTKIMSVNLLLEDEEAPVIWRGPIIAGAVKQFWTDVQWGNVDYLFVDMPPGTGDVPLTVFQSLPVDGVIVVTSPQELVQMIVKKAYNMAEMMHIPVLGVVENYSYVECPNCGEKIYIYGESHIDDVAKELNIPVLGKMPMNREFAQAADAGKICFTDNLYLSAAKEVLEKLD</sequence>
<evidence type="ECO:0000313" key="8">
    <source>
        <dbReference type="EMBL" id="HIR69725.1"/>
    </source>
</evidence>
<dbReference type="GO" id="GO:0016887">
    <property type="term" value="F:ATP hydrolysis activity"/>
    <property type="evidence" value="ECO:0007669"/>
    <property type="project" value="UniProtKB-UniRule"/>
</dbReference>
<keyword evidence="5 6" id="KW-0411">Iron-sulfur</keyword>
<dbReference type="SUPFAM" id="SSF52540">
    <property type="entry name" value="P-loop containing nucleoside triphosphate hydrolases"/>
    <property type="match status" value="1"/>
</dbReference>
<dbReference type="InterPro" id="IPR027417">
    <property type="entry name" value="P-loop_NTPase"/>
</dbReference>
<proteinExistence type="inferred from homology"/>
<protein>
    <recommendedName>
        <fullName evidence="6">Iron-sulfur cluster carrier protein</fullName>
    </recommendedName>
</protein>
<dbReference type="Gene3D" id="3.40.50.300">
    <property type="entry name" value="P-loop containing nucleotide triphosphate hydrolases"/>
    <property type="match status" value="1"/>
</dbReference>
<evidence type="ECO:0000256" key="5">
    <source>
        <dbReference type="ARBA" id="ARBA00023014"/>
    </source>
</evidence>
<dbReference type="EMBL" id="DVHM01000007">
    <property type="protein sequence ID" value="HIR69725.1"/>
    <property type="molecule type" value="Genomic_DNA"/>
</dbReference>
<organism evidence="8 9">
    <name type="scientific">Candidatus Pullilachnospira gallistercoris</name>
    <dbReference type="NCBI Taxonomy" id="2840911"/>
    <lineage>
        <taxon>Bacteria</taxon>
        <taxon>Bacillati</taxon>
        <taxon>Bacillota</taxon>
        <taxon>Clostridia</taxon>
        <taxon>Lachnospirales</taxon>
        <taxon>Lachnospiraceae</taxon>
        <taxon>Lachnospiraceae incertae sedis</taxon>
        <taxon>Candidatus Pullilachnospira</taxon>
    </lineage>
</organism>
<comment type="caution">
    <text evidence="8">The sequence shown here is derived from an EMBL/GenBank/DDBJ whole genome shotgun (WGS) entry which is preliminary data.</text>
</comment>
<comment type="function">
    <text evidence="6">Binds and transfers iron-sulfur (Fe-S) clusters to target apoproteins. Can hydrolyze ATP.</text>
</comment>
<dbReference type="GO" id="GO:0046872">
    <property type="term" value="F:metal ion binding"/>
    <property type="evidence" value="ECO:0007669"/>
    <property type="project" value="UniProtKB-KW"/>
</dbReference>
<reference evidence="8" key="2">
    <citation type="journal article" date="2021" name="PeerJ">
        <title>Extensive microbial diversity within the chicken gut microbiome revealed by metagenomics and culture.</title>
        <authorList>
            <person name="Gilroy R."/>
            <person name="Ravi A."/>
            <person name="Getino M."/>
            <person name="Pursley I."/>
            <person name="Horton D.L."/>
            <person name="Alikhan N.F."/>
            <person name="Baker D."/>
            <person name="Gharbi K."/>
            <person name="Hall N."/>
            <person name="Watson M."/>
            <person name="Adriaenssens E.M."/>
            <person name="Foster-Nyarko E."/>
            <person name="Jarju S."/>
            <person name="Secka A."/>
            <person name="Antonio M."/>
            <person name="Oren A."/>
            <person name="Chaudhuri R.R."/>
            <person name="La Ragione R."/>
            <person name="Hildebrand F."/>
            <person name="Pallen M.J."/>
        </authorList>
    </citation>
    <scope>NUCLEOTIDE SEQUENCE</scope>
    <source>
        <strain evidence="8">ChiSjej5B23-6657</strain>
    </source>
</reference>
<comment type="subunit">
    <text evidence="6">Homodimer.</text>
</comment>
<evidence type="ECO:0000256" key="4">
    <source>
        <dbReference type="ARBA" id="ARBA00023004"/>
    </source>
</evidence>
<name>A0A9D1J9S3_9FIRM</name>
<dbReference type="PANTHER" id="PTHR42961:SF2">
    <property type="entry name" value="IRON-SULFUR PROTEIN NUBPL"/>
    <property type="match status" value="1"/>
</dbReference>
<evidence type="ECO:0000256" key="6">
    <source>
        <dbReference type="HAMAP-Rule" id="MF_02040"/>
    </source>
</evidence>
<feature type="binding site" evidence="6">
    <location>
        <begin position="52"/>
        <end position="59"/>
    </location>
    <ligand>
        <name>ATP</name>
        <dbReference type="ChEBI" id="CHEBI:30616"/>
    </ligand>
</feature>
<feature type="region of interest" description="Disordered" evidence="7">
    <location>
        <begin position="1"/>
        <end position="31"/>
    </location>
</feature>
<keyword evidence="6" id="KW-0378">Hydrolase</keyword>
<evidence type="ECO:0000256" key="2">
    <source>
        <dbReference type="ARBA" id="ARBA00022741"/>
    </source>
</evidence>
<dbReference type="GO" id="GO:0005524">
    <property type="term" value="F:ATP binding"/>
    <property type="evidence" value="ECO:0007669"/>
    <property type="project" value="UniProtKB-UniRule"/>
</dbReference>
<dbReference type="Pfam" id="PF10609">
    <property type="entry name" value="ParA"/>
    <property type="match status" value="1"/>
</dbReference>
<dbReference type="HAMAP" id="MF_02040">
    <property type="entry name" value="Mrp_NBP35"/>
    <property type="match status" value="1"/>
</dbReference>
<dbReference type="InterPro" id="IPR044304">
    <property type="entry name" value="NUBPL-like"/>
</dbReference>
<evidence type="ECO:0000256" key="7">
    <source>
        <dbReference type="SAM" id="MobiDB-lite"/>
    </source>
</evidence>
<evidence type="ECO:0000313" key="9">
    <source>
        <dbReference type="Proteomes" id="UP000823912"/>
    </source>
</evidence>
<dbReference type="AlphaFoldDB" id="A0A9D1J9S3"/>
<keyword evidence="3 6" id="KW-0067">ATP-binding</keyword>